<keyword evidence="2 7" id="KW-0963">Cytoplasm</keyword>
<dbReference type="InterPro" id="IPR035644">
    <property type="entry name" value="MraZ_C"/>
</dbReference>
<name>A0A1F5ZUW5_9BACT</name>
<dbReference type="CDD" id="cd16321">
    <property type="entry name" value="MraZ_C"/>
    <property type="match status" value="1"/>
</dbReference>
<accession>A0A1F5ZUW5</accession>
<organism evidence="9 10">
    <name type="scientific">Candidatus Gottesmanbacteria bacterium RIFCSPHIGHO2_02_FULL_39_11</name>
    <dbReference type="NCBI Taxonomy" id="1798382"/>
    <lineage>
        <taxon>Bacteria</taxon>
        <taxon>Candidatus Gottesmaniibacteriota</taxon>
    </lineage>
</organism>
<dbReference type="NCBIfam" id="TIGR00242">
    <property type="entry name" value="division/cell wall cluster transcriptional repressor MraZ"/>
    <property type="match status" value="1"/>
</dbReference>
<comment type="subunit">
    <text evidence="7">Forms oligomers.</text>
</comment>
<evidence type="ECO:0000256" key="7">
    <source>
        <dbReference type="HAMAP-Rule" id="MF_01008"/>
    </source>
</evidence>
<proteinExistence type="inferred from homology"/>
<dbReference type="InterPro" id="IPR003444">
    <property type="entry name" value="MraZ"/>
</dbReference>
<feature type="domain" description="SpoVT-AbrB" evidence="8">
    <location>
        <begin position="78"/>
        <end position="121"/>
    </location>
</feature>
<dbReference type="GO" id="GO:0005737">
    <property type="term" value="C:cytoplasm"/>
    <property type="evidence" value="ECO:0007669"/>
    <property type="project" value="UniProtKB-UniRule"/>
</dbReference>
<dbReference type="GO" id="GO:2000143">
    <property type="term" value="P:negative regulation of DNA-templated transcription initiation"/>
    <property type="evidence" value="ECO:0007669"/>
    <property type="project" value="TreeGrafter"/>
</dbReference>
<evidence type="ECO:0000256" key="1">
    <source>
        <dbReference type="ARBA" id="ARBA00013860"/>
    </source>
</evidence>
<dbReference type="Gene3D" id="3.40.1550.20">
    <property type="entry name" value="Transcriptional regulator MraZ domain"/>
    <property type="match status" value="1"/>
</dbReference>
<evidence type="ECO:0000256" key="6">
    <source>
        <dbReference type="ARBA" id="ARBA00023163"/>
    </source>
</evidence>
<evidence type="ECO:0000259" key="8">
    <source>
        <dbReference type="PROSITE" id="PS51740"/>
    </source>
</evidence>
<dbReference type="HAMAP" id="MF_01008">
    <property type="entry name" value="MraZ"/>
    <property type="match status" value="1"/>
</dbReference>
<gene>
    <name evidence="7" type="primary">mraZ</name>
    <name evidence="9" type="ORF">A3D77_02300</name>
</gene>
<dbReference type="InterPro" id="IPR037914">
    <property type="entry name" value="SpoVT-AbrB_sf"/>
</dbReference>
<dbReference type="SUPFAM" id="SSF89447">
    <property type="entry name" value="AbrB/MazE/MraZ-like"/>
    <property type="match status" value="1"/>
</dbReference>
<keyword evidence="5 7" id="KW-0238">DNA-binding</keyword>
<dbReference type="InterPro" id="IPR038619">
    <property type="entry name" value="MraZ_sf"/>
</dbReference>
<dbReference type="GO" id="GO:0009295">
    <property type="term" value="C:nucleoid"/>
    <property type="evidence" value="ECO:0007669"/>
    <property type="project" value="UniProtKB-SubCell"/>
</dbReference>
<evidence type="ECO:0000256" key="4">
    <source>
        <dbReference type="ARBA" id="ARBA00023015"/>
    </source>
</evidence>
<keyword evidence="3" id="KW-0677">Repeat</keyword>
<dbReference type="GO" id="GO:0003700">
    <property type="term" value="F:DNA-binding transcription factor activity"/>
    <property type="evidence" value="ECO:0007669"/>
    <property type="project" value="UniProtKB-UniRule"/>
</dbReference>
<dbReference type="EMBL" id="MFJL01000014">
    <property type="protein sequence ID" value="OGG16268.1"/>
    <property type="molecule type" value="Genomic_DNA"/>
</dbReference>
<evidence type="ECO:0000256" key="5">
    <source>
        <dbReference type="ARBA" id="ARBA00023125"/>
    </source>
</evidence>
<dbReference type="InterPro" id="IPR035642">
    <property type="entry name" value="MraZ_N"/>
</dbReference>
<dbReference type="InterPro" id="IPR020603">
    <property type="entry name" value="MraZ_dom"/>
</dbReference>
<keyword evidence="4 7" id="KW-0805">Transcription regulation</keyword>
<evidence type="ECO:0000313" key="9">
    <source>
        <dbReference type="EMBL" id="OGG16268.1"/>
    </source>
</evidence>
<dbReference type="Pfam" id="PF02381">
    <property type="entry name" value="MraZ"/>
    <property type="match status" value="2"/>
</dbReference>
<dbReference type="PANTHER" id="PTHR34701">
    <property type="entry name" value="TRANSCRIPTIONAL REGULATOR MRAZ"/>
    <property type="match status" value="1"/>
</dbReference>
<feature type="domain" description="SpoVT-AbrB" evidence="8">
    <location>
        <begin position="5"/>
        <end position="48"/>
    </location>
</feature>
<dbReference type="Proteomes" id="UP000176923">
    <property type="component" value="Unassembled WGS sequence"/>
</dbReference>
<evidence type="ECO:0000313" key="10">
    <source>
        <dbReference type="Proteomes" id="UP000176923"/>
    </source>
</evidence>
<reference evidence="9 10" key="1">
    <citation type="journal article" date="2016" name="Nat. Commun.">
        <title>Thousands of microbial genomes shed light on interconnected biogeochemical processes in an aquifer system.</title>
        <authorList>
            <person name="Anantharaman K."/>
            <person name="Brown C.T."/>
            <person name="Hug L.A."/>
            <person name="Sharon I."/>
            <person name="Castelle C.J."/>
            <person name="Probst A.J."/>
            <person name="Thomas B.C."/>
            <person name="Singh A."/>
            <person name="Wilkins M.J."/>
            <person name="Karaoz U."/>
            <person name="Brodie E.L."/>
            <person name="Williams K.H."/>
            <person name="Hubbard S.S."/>
            <person name="Banfield J.F."/>
        </authorList>
    </citation>
    <scope>NUCLEOTIDE SEQUENCE [LARGE SCALE GENOMIC DNA]</scope>
</reference>
<dbReference type="AlphaFoldDB" id="A0A1F5ZUW5"/>
<dbReference type="GO" id="GO:0000976">
    <property type="term" value="F:transcription cis-regulatory region binding"/>
    <property type="evidence" value="ECO:0007669"/>
    <property type="project" value="TreeGrafter"/>
</dbReference>
<evidence type="ECO:0000256" key="3">
    <source>
        <dbReference type="ARBA" id="ARBA00022737"/>
    </source>
</evidence>
<evidence type="ECO:0000256" key="2">
    <source>
        <dbReference type="ARBA" id="ARBA00022490"/>
    </source>
</evidence>
<protein>
    <recommendedName>
        <fullName evidence="1 7">Transcriptional regulator MraZ</fullName>
    </recommendedName>
</protein>
<dbReference type="PROSITE" id="PS51740">
    <property type="entry name" value="SPOVT_ABRB"/>
    <property type="match status" value="2"/>
</dbReference>
<comment type="subcellular location">
    <subcellularLocation>
        <location evidence="7">Cytoplasm</location>
        <location evidence="7">Nucleoid</location>
    </subcellularLocation>
</comment>
<keyword evidence="6 7" id="KW-0804">Transcription</keyword>
<comment type="similarity">
    <text evidence="7">Belongs to the MraZ family.</text>
</comment>
<dbReference type="InterPro" id="IPR007159">
    <property type="entry name" value="SpoVT-AbrB_dom"/>
</dbReference>
<dbReference type="PANTHER" id="PTHR34701:SF1">
    <property type="entry name" value="TRANSCRIPTIONAL REGULATOR MRAZ"/>
    <property type="match status" value="1"/>
</dbReference>
<dbReference type="STRING" id="1798382.A3D77_02300"/>
<dbReference type="CDD" id="cd16320">
    <property type="entry name" value="MraZ_N"/>
    <property type="match status" value="1"/>
</dbReference>
<comment type="caution">
    <text evidence="9">The sequence shown here is derived from an EMBL/GenBank/DDBJ whole genome shotgun (WGS) entry which is preliminary data.</text>
</comment>
<sequence length="130" mass="15359">MFLGTFEINVTDTNRIALPIKIRKELGGERFVLTVGFEECVLGYKEKEWEEGSKDILSRSVFYDKEARDIRRKTFSEAEIIKLDSQGRFVMPERMVKRSEMKESVLVIGAGDHFEIWDKTNWEEYRDKLQ</sequence>